<dbReference type="InterPro" id="IPR013149">
    <property type="entry name" value="ADH-like_C"/>
</dbReference>
<dbReference type="SUPFAM" id="SSF50129">
    <property type="entry name" value="GroES-like"/>
    <property type="match status" value="1"/>
</dbReference>
<evidence type="ECO:0000256" key="5">
    <source>
        <dbReference type="RuleBase" id="RU361277"/>
    </source>
</evidence>
<comment type="caution">
    <text evidence="8">The sequence shown here is derived from an EMBL/GenBank/DDBJ whole genome shotgun (WGS) entry which is preliminary data.</text>
</comment>
<dbReference type="PANTHER" id="PTHR42813:SF2">
    <property type="entry name" value="DEHYDROGENASE, ZINC-CONTAINING, PUTATIVE (AFU_ORTHOLOGUE AFUA_2G02810)-RELATED"/>
    <property type="match status" value="1"/>
</dbReference>
<evidence type="ECO:0000313" key="9">
    <source>
        <dbReference type="Proteomes" id="UP000316331"/>
    </source>
</evidence>
<evidence type="ECO:0000256" key="4">
    <source>
        <dbReference type="ARBA" id="ARBA00023002"/>
    </source>
</evidence>
<dbReference type="CDD" id="cd08283">
    <property type="entry name" value="FDH_like_1"/>
    <property type="match status" value="1"/>
</dbReference>
<feature type="domain" description="Alcohol dehydrogenase-like N-terminal" evidence="7">
    <location>
        <begin position="25"/>
        <end position="149"/>
    </location>
</feature>
<keyword evidence="4" id="KW-0560">Oxidoreductase</keyword>
<comment type="cofactor">
    <cofactor evidence="1 5">
        <name>Zn(2+)</name>
        <dbReference type="ChEBI" id="CHEBI:29105"/>
    </cofactor>
</comment>
<dbReference type="EMBL" id="VFPG01000001">
    <property type="protein sequence ID" value="TQM32009.1"/>
    <property type="molecule type" value="Genomic_DNA"/>
</dbReference>
<evidence type="ECO:0000313" key="8">
    <source>
        <dbReference type="EMBL" id="TQM32009.1"/>
    </source>
</evidence>
<dbReference type="OrthoDB" id="241504at2"/>
<sequence>MRALCWNGVNDLAVETVDEPRLVNPHDAIVRVQLTTTCGSDLHFIDGYLPGMREGDVFGHEFMGEIVEVGKEVAARSVGDRVVVPSFIGCGSCWYCDNDLYSLCDTTNPNAELQQPILGYPTGGIYGYTHPFGGYQGSHAQFIRVPFADVNCFTVPEGVTDEQALFLSDAVPTGFMGADFCDIESGDTVAVWGSGGVGLMAAHSARLLGAERVIVIDRLPERLSLARANIGAETIDYTAVDSVLDALREGTGGRGPDACIDAVGMEGHGTGLQQIYDRAKQLLRMETDRATPLREAILACRKGGTVAVLGVYGLTDKFPMGAVTNKNLTIRTAQQHGQRYVPRLLDYVQRGELDPTYLITHDMPLEDAVTGYDLFKNKRDGCVRAVFRP</sequence>
<proteinExistence type="inferred from homology"/>
<dbReference type="InterPro" id="IPR036291">
    <property type="entry name" value="NAD(P)-bd_dom_sf"/>
</dbReference>
<keyword evidence="3 5" id="KW-0862">Zinc</keyword>
<gene>
    <name evidence="8" type="ORF">FB390_3679</name>
</gene>
<evidence type="ECO:0000256" key="3">
    <source>
        <dbReference type="ARBA" id="ARBA00022833"/>
    </source>
</evidence>
<dbReference type="GO" id="GO:0016491">
    <property type="term" value="F:oxidoreductase activity"/>
    <property type="evidence" value="ECO:0007669"/>
    <property type="project" value="UniProtKB-KW"/>
</dbReference>
<protein>
    <submittedName>
        <fullName evidence="8">Threonine dehydrogenase-like Zn-dependent dehydrogenase</fullName>
    </submittedName>
</protein>
<dbReference type="Gene3D" id="3.40.50.720">
    <property type="entry name" value="NAD(P)-binding Rossmann-like Domain"/>
    <property type="match status" value="1"/>
</dbReference>
<dbReference type="Proteomes" id="UP000316331">
    <property type="component" value="Unassembled WGS sequence"/>
</dbReference>
<dbReference type="InterPro" id="IPR013154">
    <property type="entry name" value="ADH-like_N"/>
</dbReference>
<evidence type="ECO:0000256" key="1">
    <source>
        <dbReference type="ARBA" id="ARBA00001947"/>
    </source>
</evidence>
<dbReference type="PANTHER" id="PTHR42813">
    <property type="entry name" value="ZINC-TYPE ALCOHOL DEHYDROGENASE-LIKE"/>
    <property type="match status" value="1"/>
</dbReference>
<dbReference type="InterPro" id="IPR002328">
    <property type="entry name" value="ADH_Zn_CS"/>
</dbReference>
<evidence type="ECO:0000259" key="6">
    <source>
        <dbReference type="Pfam" id="PF00107"/>
    </source>
</evidence>
<dbReference type="Pfam" id="PF00107">
    <property type="entry name" value="ADH_zinc_N"/>
    <property type="match status" value="1"/>
</dbReference>
<dbReference type="AlphaFoldDB" id="A0A543FDP8"/>
<dbReference type="RefSeq" id="WP_141809988.1">
    <property type="nucleotide sequence ID" value="NZ_VFPG01000001.1"/>
</dbReference>
<dbReference type="Gene3D" id="3.90.180.10">
    <property type="entry name" value="Medium-chain alcohol dehydrogenases, catalytic domain"/>
    <property type="match status" value="1"/>
</dbReference>
<dbReference type="PROSITE" id="PS00059">
    <property type="entry name" value="ADH_ZINC"/>
    <property type="match status" value="1"/>
</dbReference>
<dbReference type="SUPFAM" id="SSF51735">
    <property type="entry name" value="NAD(P)-binding Rossmann-fold domains"/>
    <property type="match status" value="1"/>
</dbReference>
<organism evidence="8 9">
    <name type="scientific">Nocardia bhagyanarayanae</name>
    <dbReference type="NCBI Taxonomy" id="1215925"/>
    <lineage>
        <taxon>Bacteria</taxon>
        <taxon>Bacillati</taxon>
        <taxon>Actinomycetota</taxon>
        <taxon>Actinomycetes</taxon>
        <taxon>Mycobacteriales</taxon>
        <taxon>Nocardiaceae</taxon>
        <taxon>Nocardia</taxon>
    </lineage>
</organism>
<evidence type="ECO:0000256" key="2">
    <source>
        <dbReference type="ARBA" id="ARBA00022723"/>
    </source>
</evidence>
<comment type="similarity">
    <text evidence="5">Belongs to the zinc-containing alcohol dehydrogenase family.</text>
</comment>
<feature type="domain" description="Alcohol dehydrogenase-like C-terminal" evidence="6">
    <location>
        <begin position="196"/>
        <end position="264"/>
    </location>
</feature>
<keyword evidence="2 5" id="KW-0479">Metal-binding</keyword>
<dbReference type="GO" id="GO:0008270">
    <property type="term" value="F:zinc ion binding"/>
    <property type="evidence" value="ECO:0007669"/>
    <property type="project" value="InterPro"/>
</dbReference>
<accession>A0A543FDP8</accession>
<reference evidence="8 9" key="1">
    <citation type="submission" date="2019-06" db="EMBL/GenBank/DDBJ databases">
        <title>Sequencing the genomes of 1000 actinobacteria strains.</title>
        <authorList>
            <person name="Klenk H.-P."/>
        </authorList>
    </citation>
    <scope>NUCLEOTIDE SEQUENCE [LARGE SCALE GENOMIC DNA]</scope>
    <source>
        <strain evidence="8 9">DSM 103495</strain>
    </source>
</reference>
<keyword evidence="9" id="KW-1185">Reference proteome</keyword>
<dbReference type="InterPro" id="IPR011032">
    <property type="entry name" value="GroES-like_sf"/>
</dbReference>
<evidence type="ECO:0000259" key="7">
    <source>
        <dbReference type="Pfam" id="PF08240"/>
    </source>
</evidence>
<name>A0A543FDP8_9NOCA</name>
<dbReference type="Pfam" id="PF08240">
    <property type="entry name" value="ADH_N"/>
    <property type="match status" value="1"/>
</dbReference>